<evidence type="ECO:0000256" key="4">
    <source>
        <dbReference type="ARBA" id="ARBA00022692"/>
    </source>
</evidence>
<dbReference type="CDD" id="cd06261">
    <property type="entry name" value="TM_PBP2"/>
    <property type="match status" value="2"/>
</dbReference>
<feature type="transmembrane region" description="Helical" evidence="7">
    <location>
        <begin position="156"/>
        <end position="179"/>
    </location>
</feature>
<protein>
    <submittedName>
        <fullName evidence="9">ABC transporter permease subunit</fullName>
    </submittedName>
</protein>
<dbReference type="PANTHER" id="PTHR47737:SF1">
    <property type="entry name" value="GLYCINE BETAINE_PROLINE BETAINE TRANSPORT SYSTEM PERMEASE PROTEIN PROW"/>
    <property type="match status" value="1"/>
</dbReference>
<comment type="caution">
    <text evidence="9">The sequence shown here is derived from an EMBL/GenBank/DDBJ whole genome shotgun (WGS) entry which is preliminary data.</text>
</comment>
<feature type="transmembrane region" description="Helical" evidence="7">
    <location>
        <begin position="423"/>
        <end position="443"/>
    </location>
</feature>
<evidence type="ECO:0000256" key="2">
    <source>
        <dbReference type="ARBA" id="ARBA00022448"/>
    </source>
</evidence>
<evidence type="ECO:0000313" key="10">
    <source>
        <dbReference type="Proteomes" id="UP001207582"/>
    </source>
</evidence>
<dbReference type="Pfam" id="PF00528">
    <property type="entry name" value="BPD_transp_1"/>
    <property type="match status" value="2"/>
</dbReference>
<feature type="domain" description="ABC transmembrane type-1" evidence="8">
    <location>
        <begin position="149"/>
        <end position="332"/>
    </location>
</feature>
<dbReference type="InterPro" id="IPR000515">
    <property type="entry name" value="MetI-like"/>
</dbReference>
<evidence type="ECO:0000256" key="1">
    <source>
        <dbReference type="ARBA" id="ARBA00004651"/>
    </source>
</evidence>
<dbReference type="SUPFAM" id="SSF161098">
    <property type="entry name" value="MetI-like"/>
    <property type="match status" value="2"/>
</dbReference>
<feature type="transmembrane region" description="Helical" evidence="7">
    <location>
        <begin position="630"/>
        <end position="648"/>
    </location>
</feature>
<feature type="transmembrane region" description="Helical" evidence="7">
    <location>
        <begin position="107"/>
        <end position="126"/>
    </location>
</feature>
<evidence type="ECO:0000256" key="3">
    <source>
        <dbReference type="ARBA" id="ARBA00022475"/>
    </source>
</evidence>
<keyword evidence="6 7" id="KW-0472">Membrane</keyword>
<dbReference type="Gene3D" id="1.10.3720.10">
    <property type="entry name" value="MetI-like"/>
    <property type="match status" value="2"/>
</dbReference>
<comment type="similarity">
    <text evidence="7">Belongs to the binding-protein-dependent transport system permease family.</text>
</comment>
<gene>
    <name evidence="9" type="ORF">OM960_18945</name>
</gene>
<feature type="transmembrane region" description="Helical" evidence="7">
    <location>
        <begin position="200"/>
        <end position="227"/>
    </location>
</feature>
<proteinExistence type="inferred from homology"/>
<comment type="subcellular location">
    <subcellularLocation>
        <location evidence="1 7">Cell membrane</location>
        <topology evidence="1 7">Multi-pass membrane protein</topology>
    </subcellularLocation>
</comment>
<dbReference type="PROSITE" id="PS50928">
    <property type="entry name" value="ABC_TM1"/>
    <property type="match status" value="2"/>
</dbReference>
<keyword evidence="5 7" id="KW-1133">Transmembrane helix</keyword>
<dbReference type="Proteomes" id="UP001207582">
    <property type="component" value="Unassembled WGS sequence"/>
</dbReference>
<organism evidence="9 10">
    <name type="scientific">Defluviimonas salinarum</name>
    <dbReference type="NCBI Taxonomy" id="2992147"/>
    <lineage>
        <taxon>Bacteria</taxon>
        <taxon>Pseudomonadati</taxon>
        <taxon>Pseudomonadota</taxon>
        <taxon>Alphaproteobacteria</taxon>
        <taxon>Rhodobacterales</taxon>
        <taxon>Paracoccaceae</taxon>
        <taxon>Albidovulum</taxon>
    </lineage>
</organism>
<evidence type="ECO:0000256" key="7">
    <source>
        <dbReference type="RuleBase" id="RU363032"/>
    </source>
</evidence>
<accession>A0ABT3J7F6</accession>
<feature type="transmembrane region" description="Helical" evidence="7">
    <location>
        <begin position="583"/>
        <end position="610"/>
    </location>
</feature>
<feature type="transmembrane region" description="Helical" evidence="7">
    <location>
        <begin position="279"/>
        <end position="303"/>
    </location>
</feature>
<dbReference type="RefSeq" id="WP_264773066.1">
    <property type="nucleotide sequence ID" value="NZ_JAPDOG010000022.1"/>
</dbReference>
<keyword evidence="4 7" id="KW-0812">Transmembrane</keyword>
<name>A0ABT3J7F6_9RHOB</name>
<feature type="transmembrane region" description="Helical" evidence="7">
    <location>
        <begin position="12"/>
        <end position="33"/>
    </location>
</feature>
<dbReference type="InterPro" id="IPR035906">
    <property type="entry name" value="MetI-like_sf"/>
</dbReference>
<sequence>MSHQGSSKASAAIRVTAILAAIAVAAAFCYLLPRSNGLVVFPADWTVDWATPLTDWMKYLSRDFDVFGLQFAKITRFLGWLVSQPFEILGGVMGTGFTFYRVDAEPFVIPPLPWTGITICIVLVAHHVGTSRLALWSAATFLFFAVFGLWESAMLTLSSVTIAVIIGGFIGVLLGVLGYRKPWVDALLQPIYDIMQTLPLFSYLVPMILFFGFGPIAALMATVIFALPPMARVTTQALNAVPNSVKEFGRIAGATRFQRTWWVLVPAARKQLLLGLNQLIMLSLAVVIVASLIGAGGLGGDVLKALRSVRMGDALASGFAITFMAITLDRLSYAVAMRRHVHETVTRGWLQRNKLLVSCLAAMAATIALSTVLPALHTYPDAWTVELGRFGNGVVSWISSTFDAQITGLRDGTIVWFLKPTKIFFLSVPWAGFVLVVGVVGWALGGWRLALLGVAIFTAIALLGYWKKAMISLYIVVLSVFASMIIGFALGLWGGLSDRANRALTALVDILQTLPTFVYLIPVVMLFSIGDFPAFVAIVLYAIAPGIRYTAAGIRGVRENLIEGAMMSGCNRRQMIWQVKVPLALPTILLGLNQVVMMAFGMLVITALVGTRGLEEVTLVAISRVNPGDGLMAGLGIAGMAIVFDRYIKALNRKLAHQLGLPVPK</sequence>
<feature type="transmembrane region" description="Helical" evidence="7">
    <location>
        <begin position="516"/>
        <end position="543"/>
    </location>
</feature>
<dbReference type="EMBL" id="JAPDOG010000022">
    <property type="protein sequence ID" value="MCW3783622.1"/>
    <property type="molecule type" value="Genomic_DNA"/>
</dbReference>
<evidence type="ECO:0000313" key="9">
    <source>
        <dbReference type="EMBL" id="MCW3783622.1"/>
    </source>
</evidence>
<keyword evidence="2 7" id="KW-0813">Transport</keyword>
<feature type="transmembrane region" description="Helical" evidence="7">
    <location>
        <begin position="473"/>
        <end position="496"/>
    </location>
</feature>
<reference evidence="9 10" key="1">
    <citation type="submission" date="2022-10" db="EMBL/GenBank/DDBJ databases">
        <title>Defluviimonas sp. CAU 1641 isolated from mud.</title>
        <authorList>
            <person name="Kim W."/>
        </authorList>
    </citation>
    <scope>NUCLEOTIDE SEQUENCE [LARGE SCALE GENOMIC DNA]</scope>
    <source>
        <strain evidence="9 10">CAU 1641</strain>
    </source>
</reference>
<feature type="domain" description="ABC transmembrane type-1" evidence="8">
    <location>
        <begin position="469"/>
        <end position="648"/>
    </location>
</feature>
<feature type="transmembrane region" description="Helical" evidence="7">
    <location>
        <begin position="355"/>
        <end position="376"/>
    </location>
</feature>
<feature type="transmembrane region" description="Helical" evidence="7">
    <location>
        <begin position="133"/>
        <end position="150"/>
    </location>
</feature>
<evidence type="ECO:0000256" key="6">
    <source>
        <dbReference type="ARBA" id="ARBA00023136"/>
    </source>
</evidence>
<keyword evidence="3" id="KW-1003">Cell membrane</keyword>
<evidence type="ECO:0000259" key="8">
    <source>
        <dbReference type="PROSITE" id="PS50928"/>
    </source>
</evidence>
<feature type="transmembrane region" description="Helical" evidence="7">
    <location>
        <begin position="449"/>
        <end position="466"/>
    </location>
</feature>
<feature type="transmembrane region" description="Helical" evidence="7">
    <location>
        <begin position="315"/>
        <end position="335"/>
    </location>
</feature>
<keyword evidence="10" id="KW-1185">Reference proteome</keyword>
<dbReference type="PANTHER" id="PTHR47737">
    <property type="entry name" value="GLYCINE BETAINE/PROLINE BETAINE TRANSPORT SYSTEM PERMEASE PROTEIN PROW"/>
    <property type="match status" value="1"/>
</dbReference>
<evidence type="ECO:0000256" key="5">
    <source>
        <dbReference type="ARBA" id="ARBA00022989"/>
    </source>
</evidence>